<dbReference type="Proteomes" id="UP000285750">
    <property type="component" value="Unassembled WGS sequence"/>
</dbReference>
<dbReference type="RefSeq" id="WP_117672369.1">
    <property type="nucleotide sequence ID" value="NZ_CABOGR010000012.1"/>
</dbReference>
<proteinExistence type="predicted"/>
<name>A0A3E4N2D4_9BACT</name>
<evidence type="ECO:0000313" key="4">
    <source>
        <dbReference type="Proteomes" id="UP000285750"/>
    </source>
</evidence>
<evidence type="ECO:0000313" key="3">
    <source>
        <dbReference type="Proteomes" id="UP000260862"/>
    </source>
</evidence>
<protein>
    <submittedName>
        <fullName evidence="1">Uncharacterized protein</fullName>
    </submittedName>
</protein>
<dbReference type="Proteomes" id="UP000260862">
    <property type="component" value="Unassembled WGS sequence"/>
</dbReference>
<dbReference type="EMBL" id="QSQT01000012">
    <property type="protein sequence ID" value="RGK56137.1"/>
    <property type="molecule type" value="Genomic_DNA"/>
</dbReference>
<evidence type="ECO:0000313" key="1">
    <source>
        <dbReference type="EMBL" id="RGK56137.1"/>
    </source>
</evidence>
<dbReference type="AlphaFoldDB" id="A0A3E4N2D4"/>
<gene>
    <name evidence="2" type="ORF">DWY14_12625</name>
    <name evidence="1" type="ORF">DXD04_07785</name>
</gene>
<evidence type="ECO:0000313" key="2">
    <source>
        <dbReference type="EMBL" id="RGS05035.1"/>
    </source>
</evidence>
<organism evidence="1 3">
    <name type="scientific">Phocaeicola plebeius</name>
    <dbReference type="NCBI Taxonomy" id="310297"/>
    <lineage>
        <taxon>Bacteria</taxon>
        <taxon>Pseudomonadati</taxon>
        <taxon>Bacteroidota</taxon>
        <taxon>Bacteroidia</taxon>
        <taxon>Bacteroidales</taxon>
        <taxon>Bacteroidaceae</taxon>
        <taxon>Phocaeicola</taxon>
    </lineage>
</organism>
<reference evidence="3 4" key="1">
    <citation type="submission" date="2018-08" db="EMBL/GenBank/DDBJ databases">
        <title>A genome reference for cultivated species of the human gut microbiota.</title>
        <authorList>
            <person name="Zou Y."/>
            <person name="Xue W."/>
            <person name="Luo G."/>
        </authorList>
    </citation>
    <scope>NUCLEOTIDE SEQUENCE [LARGE SCALE GENOMIC DNA]</scope>
    <source>
        <strain evidence="2 4">AF24-16AC</strain>
        <strain evidence="1 3">TF10-3AC</strain>
    </source>
</reference>
<dbReference type="EMBL" id="QRUY01000031">
    <property type="protein sequence ID" value="RGS05035.1"/>
    <property type="molecule type" value="Genomic_DNA"/>
</dbReference>
<accession>A0A3E4N2D4</accession>
<sequence>MNIQILQQSIAENQVLVNNTIDTVFVTRFLNGMLRIPTEIRLRFKTLNNMPAITVILTYRDKKGRLIKEELTTIANGELINAVISAMGSNLKPIHAFQTEGNNTIEETSTNFELEMFEKFMESSYHLKIEDDFISSNGDRFLHAVFSIGFHYDIHFYLKRDEHIEELLNKALTA</sequence>
<comment type="caution">
    <text evidence="1">The sequence shown here is derived from an EMBL/GenBank/DDBJ whole genome shotgun (WGS) entry which is preliminary data.</text>
</comment>
<keyword evidence="3" id="KW-1185">Reference proteome</keyword>